<dbReference type="Pfam" id="PF08512">
    <property type="entry name" value="Rttp106-like_middle"/>
    <property type="match status" value="1"/>
</dbReference>
<evidence type="ECO:0000256" key="1">
    <source>
        <dbReference type="ARBA" id="ARBA00025370"/>
    </source>
</evidence>
<sequence>MVGVYMEALGKALPAEYRSQLDALSEDARTTLEIAVSFSTGGPCPIEASNEVRKQWSASQPAFLGTLEKLHVAKPSSKRVREEDGSPEETSPKKPKSDDDDIPLFTLHSVSVTSPVRKKVNITVRKSTIHFTNPTSGALESSVFISALKRAFLIPTRGKTKPHWTVIISSSDVPFTTTGKASSSGSKDDQPQVVFGSDATPPNVTITDHTSGSSDPTTHPKGTPIVDHLRTFLSHLPFPTLEPSEGVFRSALSSSSAHGGIVAGVDGFRGAKSGTLWFFDQGVLWDARPSEFWALSDLVGGSRKGKERAVDVDLGGAEGVRTISATGRSCSVILRRKLPPRDAAEEDEEEEVVGEEGIDTDIGMVDGKEQEVIARWVKKYRPLFGIEQTTENGTKQPHPNEDDDSDEDDSDFVGDSESDGGSATSDSSESDGEGGGRDDDGSGGEEDHSAVESGDEMEVDSLDPKRHPLMRPGAVPRMSKAAIEAAVGMVQEAFVGPSGGDEEDEIDDEEDDHEEDELED</sequence>
<dbReference type="InterPro" id="IPR011993">
    <property type="entry name" value="PH-like_dom_sf"/>
</dbReference>
<proteinExistence type="predicted"/>
<dbReference type="Gene3D" id="2.30.29.30">
    <property type="entry name" value="Pleckstrin-homology domain (PH domain)/Phosphotyrosine-binding domain (PTB)"/>
    <property type="match status" value="1"/>
</dbReference>
<feature type="compositionally biased region" description="Polar residues" evidence="2">
    <location>
        <begin position="200"/>
        <end position="217"/>
    </location>
</feature>
<feature type="compositionally biased region" description="Basic and acidic residues" evidence="2">
    <location>
        <begin position="79"/>
        <end position="97"/>
    </location>
</feature>
<dbReference type="EMBL" id="JANAWD010000416">
    <property type="protein sequence ID" value="KAJ3479790.1"/>
    <property type="molecule type" value="Genomic_DNA"/>
</dbReference>
<accession>A0AAD5UWZ3</accession>
<comment type="function">
    <text evidence="1">Component of the FACT complex, a general chromatin factor that acts to reorganize nucleosomes. The FACT complex is involved in multiple processes that require DNA as a template such as mRNA elongation, DNA replication and DNA repair. During transcription elongation the FACT complex acts as a histone chaperone that both destabilizes and restores nucleosomal structure. It facilitates the passage of RNA polymerase II and transcription by promoting the dissociation of one histone H2A-H2B dimer from the nucleosome, then subsequently promotes the reestablishment of the nucleosome following the passage of RNA polymerase II.</text>
</comment>
<feature type="compositionally biased region" description="Acidic residues" evidence="2">
    <location>
        <begin position="401"/>
        <end position="418"/>
    </location>
</feature>
<feature type="compositionally biased region" description="Acidic residues" evidence="2">
    <location>
        <begin position="500"/>
        <end position="520"/>
    </location>
</feature>
<feature type="compositionally biased region" description="Polar residues" evidence="2">
    <location>
        <begin position="387"/>
        <end position="397"/>
    </location>
</feature>
<protein>
    <recommendedName>
        <fullName evidence="3">Histone chaperone RTT106/FACT complex subunit SPT16-like middle domain-containing protein</fullName>
    </recommendedName>
</protein>
<gene>
    <name evidence="4" type="ORF">NLI96_g8813</name>
</gene>
<evidence type="ECO:0000313" key="5">
    <source>
        <dbReference type="Proteomes" id="UP001212997"/>
    </source>
</evidence>
<reference evidence="4" key="1">
    <citation type="submission" date="2022-07" db="EMBL/GenBank/DDBJ databases">
        <title>Genome Sequence of Physisporinus lineatus.</title>
        <authorList>
            <person name="Buettner E."/>
        </authorList>
    </citation>
    <scope>NUCLEOTIDE SEQUENCE</scope>
    <source>
        <strain evidence="4">VT162</strain>
    </source>
</reference>
<feature type="compositionally biased region" description="Basic and acidic residues" evidence="2">
    <location>
        <begin position="434"/>
        <end position="450"/>
    </location>
</feature>
<dbReference type="AlphaFoldDB" id="A0AAD5UWZ3"/>
<feature type="region of interest" description="Disordered" evidence="2">
    <location>
        <begin position="177"/>
        <end position="220"/>
    </location>
</feature>
<keyword evidence="5" id="KW-1185">Reference proteome</keyword>
<dbReference type="Proteomes" id="UP001212997">
    <property type="component" value="Unassembled WGS sequence"/>
</dbReference>
<feature type="region of interest" description="Disordered" evidence="2">
    <location>
        <begin position="493"/>
        <end position="520"/>
    </location>
</feature>
<name>A0AAD5UWZ3_9APHY</name>
<feature type="region of interest" description="Disordered" evidence="2">
    <location>
        <begin position="387"/>
        <end position="475"/>
    </location>
</feature>
<evidence type="ECO:0000313" key="4">
    <source>
        <dbReference type="EMBL" id="KAJ3479790.1"/>
    </source>
</evidence>
<feature type="region of interest" description="Disordered" evidence="2">
    <location>
        <begin position="74"/>
        <end position="102"/>
    </location>
</feature>
<evidence type="ECO:0000256" key="2">
    <source>
        <dbReference type="SAM" id="MobiDB-lite"/>
    </source>
</evidence>
<comment type="caution">
    <text evidence="4">The sequence shown here is derived from an EMBL/GenBank/DDBJ whole genome shotgun (WGS) entry which is preliminary data.</text>
</comment>
<feature type="domain" description="Histone chaperone RTT106/FACT complex subunit SPT16-like middle" evidence="3">
    <location>
        <begin position="262"/>
        <end position="387"/>
    </location>
</feature>
<evidence type="ECO:0000259" key="3">
    <source>
        <dbReference type="SMART" id="SM01287"/>
    </source>
</evidence>
<dbReference type="InterPro" id="IPR013719">
    <property type="entry name" value="RTT106/SPT16-like_middle_dom"/>
</dbReference>
<organism evidence="4 5">
    <name type="scientific">Meripilus lineatus</name>
    <dbReference type="NCBI Taxonomy" id="2056292"/>
    <lineage>
        <taxon>Eukaryota</taxon>
        <taxon>Fungi</taxon>
        <taxon>Dikarya</taxon>
        <taxon>Basidiomycota</taxon>
        <taxon>Agaricomycotina</taxon>
        <taxon>Agaricomycetes</taxon>
        <taxon>Polyporales</taxon>
        <taxon>Meripilaceae</taxon>
        <taxon>Meripilus</taxon>
    </lineage>
</organism>
<dbReference type="SMART" id="SM01287">
    <property type="entry name" value="Rtt106"/>
    <property type="match status" value="1"/>
</dbReference>